<comment type="caution">
    <text evidence="4">The sequence shown here is derived from an EMBL/GenBank/DDBJ whole genome shotgun (WGS) entry which is preliminary data.</text>
</comment>
<keyword evidence="2" id="KW-0998">Cell outer membrane</keyword>
<evidence type="ECO:0000313" key="5">
    <source>
        <dbReference type="Proteomes" id="UP000094412"/>
    </source>
</evidence>
<dbReference type="InterPro" id="IPR012674">
    <property type="entry name" value="Calycin"/>
</dbReference>
<organism evidence="4 5">
    <name type="scientific">Mesorhizobium hungaricum</name>
    <dbReference type="NCBI Taxonomy" id="1566387"/>
    <lineage>
        <taxon>Bacteria</taxon>
        <taxon>Pseudomonadati</taxon>
        <taxon>Pseudomonadota</taxon>
        <taxon>Alphaproteobacteria</taxon>
        <taxon>Hyphomicrobiales</taxon>
        <taxon>Phyllobacteriaceae</taxon>
        <taxon>Mesorhizobium</taxon>
    </lineage>
</organism>
<proteinExistence type="inferred from homology"/>
<sequence>MKMRLAMFLISIFGMLVTVSLAAEPNVAKVPLGHYSGTWLEIARRPMWITDGCVAGFTTYRTGNSPKEVEVLDGCHEGTPSGRLKTVNGKGHLLDADTNRAKLRVRYPLFITYNYWVLYTSPDKSWFISADSRLKNLWIYARRPPTSHQLSIMVRKARSLGYDVSKLEFPPAK</sequence>
<keyword evidence="2" id="KW-0446">Lipid-binding</keyword>
<dbReference type="Pfam" id="PF08212">
    <property type="entry name" value="Lipocalin_2"/>
    <property type="match status" value="1"/>
</dbReference>
<evidence type="ECO:0000256" key="1">
    <source>
        <dbReference type="ARBA" id="ARBA00006889"/>
    </source>
</evidence>
<feature type="signal peptide" evidence="2">
    <location>
        <begin position="1"/>
        <end position="22"/>
    </location>
</feature>
<dbReference type="PANTHER" id="PTHR10612">
    <property type="entry name" value="APOLIPOPROTEIN D"/>
    <property type="match status" value="1"/>
</dbReference>
<comment type="subunit">
    <text evidence="2">Homodimer.</text>
</comment>
<feature type="domain" description="Lipocalin/cytosolic fatty-acid binding" evidence="3">
    <location>
        <begin position="32"/>
        <end position="171"/>
    </location>
</feature>
<evidence type="ECO:0000313" key="4">
    <source>
        <dbReference type="EMBL" id="OCX22820.1"/>
    </source>
</evidence>
<dbReference type="CDD" id="cd19438">
    <property type="entry name" value="lipocalin_Blc-like"/>
    <property type="match status" value="1"/>
</dbReference>
<dbReference type="PIRSF" id="PIRSF036893">
    <property type="entry name" value="Lipocalin_ApoD"/>
    <property type="match status" value="1"/>
</dbReference>
<dbReference type="GO" id="GO:0009279">
    <property type="term" value="C:cell outer membrane"/>
    <property type="evidence" value="ECO:0007669"/>
    <property type="project" value="UniProtKB-SubCell"/>
</dbReference>
<dbReference type="AlphaFoldDB" id="A0A1C2E751"/>
<dbReference type="InterPro" id="IPR022271">
    <property type="entry name" value="Lipocalin_ApoD"/>
</dbReference>
<dbReference type="GO" id="GO:0008289">
    <property type="term" value="F:lipid binding"/>
    <property type="evidence" value="ECO:0007669"/>
    <property type="project" value="UniProtKB-UniRule"/>
</dbReference>
<dbReference type="PANTHER" id="PTHR10612:SF34">
    <property type="entry name" value="APOLIPOPROTEIN D"/>
    <property type="match status" value="1"/>
</dbReference>
<name>A0A1C2E751_9HYPH</name>
<dbReference type="Proteomes" id="UP000094412">
    <property type="component" value="Unassembled WGS sequence"/>
</dbReference>
<dbReference type="Gene3D" id="2.40.128.20">
    <property type="match status" value="1"/>
</dbReference>
<keyword evidence="5" id="KW-1185">Reference proteome</keyword>
<dbReference type="RefSeq" id="WP_065996820.1">
    <property type="nucleotide sequence ID" value="NZ_MDEO01000026.1"/>
</dbReference>
<evidence type="ECO:0000256" key="2">
    <source>
        <dbReference type="PIRNR" id="PIRNR036893"/>
    </source>
</evidence>
<reference evidence="4 5" key="1">
    <citation type="submission" date="2016-08" db="EMBL/GenBank/DDBJ databases">
        <title>Whole genome sequence of Mesorhizobium sp. strain UASWS1009 isolated from industrial sewage.</title>
        <authorList>
            <person name="Crovadore J."/>
            <person name="Calmin G."/>
            <person name="Chablais R."/>
            <person name="Cochard B."/>
            <person name="Lefort F."/>
        </authorList>
    </citation>
    <scope>NUCLEOTIDE SEQUENCE [LARGE SCALE GENOMIC DNA]</scope>
    <source>
        <strain evidence="4 5">UASWS1009</strain>
    </source>
</reference>
<comment type="similarity">
    <text evidence="1 2">Belongs to the calycin superfamily. Lipocalin family.</text>
</comment>
<keyword evidence="2" id="KW-0449">Lipoprotein</keyword>
<feature type="chain" id="PRO_5013437765" description="Outer membrane lipoprotein Blc" evidence="2">
    <location>
        <begin position="23"/>
        <end position="173"/>
    </location>
</feature>
<gene>
    <name evidence="4" type="ORF">QV13_05040</name>
</gene>
<protein>
    <recommendedName>
        <fullName evidence="2">Outer membrane lipoprotein Blc</fullName>
    </recommendedName>
</protein>
<dbReference type="InterPro" id="IPR047202">
    <property type="entry name" value="Lipocalin_Blc-like_dom"/>
</dbReference>
<comment type="subcellular location">
    <subcellularLocation>
        <location evidence="2">Cell outer membrane</location>
    </subcellularLocation>
</comment>
<dbReference type="InterPro" id="IPR000566">
    <property type="entry name" value="Lipocln_cytosolic_FA-bd_dom"/>
</dbReference>
<keyword evidence="2" id="KW-0732">Signal</keyword>
<evidence type="ECO:0000259" key="3">
    <source>
        <dbReference type="Pfam" id="PF08212"/>
    </source>
</evidence>
<dbReference type="SUPFAM" id="SSF50814">
    <property type="entry name" value="Lipocalins"/>
    <property type="match status" value="1"/>
</dbReference>
<dbReference type="EMBL" id="MDEO01000026">
    <property type="protein sequence ID" value="OCX22820.1"/>
    <property type="molecule type" value="Genomic_DNA"/>
</dbReference>
<accession>A0A1C2E751</accession>
<keyword evidence="2" id="KW-0472">Membrane</keyword>
<dbReference type="OrthoDB" id="594739at2"/>
<comment type="function">
    <text evidence="2">Involved in the storage or transport of lipids necessary for membrane maintenance under stressful conditions. Displays a binding preference for lysophospholipids.</text>
</comment>
<dbReference type="GO" id="GO:0006950">
    <property type="term" value="P:response to stress"/>
    <property type="evidence" value="ECO:0007669"/>
    <property type="project" value="UniProtKB-ARBA"/>
</dbReference>